<evidence type="ECO:0000259" key="1">
    <source>
        <dbReference type="PROSITE" id="PS51186"/>
    </source>
</evidence>
<dbReference type="Proteomes" id="UP001500655">
    <property type="component" value="Unassembled WGS sequence"/>
</dbReference>
<dbReference type="InterPro" id="IPR000182">
    <property type="entry name" value="GNAT_dom"/>
</dbReference>
<dbReference type="Gene3D" id="3.40.630.30">
    <property type="match status" value="1"/>
</dbReference>
<dbReference type="InterPro" id="IPR016181">
    <property type="entry name" value="Acyl_CoA_acyltransferase"/>
</dbReference>
<gene>
    <name evidence="2" type="ORF">GCM10009681_47470</name>
</gene>
<dbReference type="RefSeq" id="WP_344086173.1">
    <property type="nucleotide sequence ID" value="NZ_BAAALS010000028.1"/>
</dbReference>
<protein>
    <submittedName>
        <fullName evidence="2">GNAT family protein</fullName>
    </submittedName>
</protein>
<dbReference type="PANTHER" id="PTHR43441">
    <property type="entry name" value="RIBOSOMAL-PROTEIN-SERINE ACETYLTRANSFERASE"/>
    <property type="match status" value="1"/>
</dbReference>
<sequence length="177" mass="19328">MATTTTFPEVRISTDRLTIREFAPEDAPGVGEVIAAQEWEALPPGVPRATITLPRWLRDDVHRFRDAGHGVHLAVQHNADGVHIGAMSLFNTDWKRGCTEVGFGLRAGWRGRGYATEALLALTGWALSAGAMRRIELLTAPGNAAARLVAEKTGYAYKGIVPDPRTGDDMLLFHRSR</sequence>
<feature type="domain" description="N-acetyltransferase" evidence="1">
    <location>
        <begin position="17"/>
        <end position="177"/>
    </location>
</feature>
<evidence type="ECO:0000313" key="2">
    <source>
        <dbReference type="EMBL" id="GAA1770567.1"/>
    </source>
</evidence>
<accession>A0ABP4X8E1</accession>
<dbReference type="SUPFAM" id="SSF55729">
    <property type="entry name" value="Acyl-CoA N-acyltransferases (Nat)"/>
    <property type="match status" value="1"/>
</dbReference>
<keyword evidence="3" id="KW-1185">Reference proteome</keyword>
<dbReference type="EMBL" id="BAAALS010000028">
    <property type="protein sequence ID" value="GAA1770567.1"/>
    <property type="molecule type" value="Genomic_DNA"/>
</dbReference>
<evidence type="ECO:0000313" key="3">
    <source>
        <dbReference type="Proteomes" id="UP001500655"/>
    </source>
</evidence>
<comment type="caution">
    <text evidence="2">The sequence shown here is derived from an EMBL/GenBank/DDBJ whole genome shotgun (WGS) entry which is preliminary data.</text>
</comment>
<proteinExistence type="predicted"/>
<dbReference type="PROSITE" id="PS51186">
    <property type="entry name" value="GNAT"/>
    <property type="match status" value="1"/>
</dbReference>
<dbReference type="Pfam" id="PF13302">
    <property type="entry name" value="Acetyltransf_3"/>
    <property type="match status" value="1"/>
</dbReference>
<dbReference type="InterPro" id="IPR051908">
    <property type="entry name" value="Ribosomal_N-acetyltransferase"/>
</dbReference>
<reference evidence="3" key="1">
    <citation type="journal article" date="2019" name="Int. J. Syst. Evol. Microbiol.">
        <title>The Global Catalogue of Microorganisms (GCM) 10K type strain sequencing project: providing services to taxonomists for standard genome sequencing and annotation.</title>
        <authorList>
            <consortium name="The Broad Institute Genomics Platform"/>
            <consortium name="The Broad Institute Genome Sequencing Center for Infectious Disease"/>
            <person name="Wu L."/>
            <person name="Ma J."/>
        </authorList>
    </citation>
    <scope>NUCLEOTIDE SEQUENCE [LARGE SCALE GENOMIC DNA]</scope>
    <source>
        <strain evidence="3">JCM 13249</strain>
    </source>
</reference>
<name>A0ABP4X8E1_9ACTN</name>
<organism evidence="2 3">
    <name type="scientific">Luedemannella helvata</name>
    <dbReference type="NCBI Taxonomy" id="349315"/>
    <lineage>
        <taxon>Bacteria</taxon>
        <taxon>Bacillati</taxon>
        <taxon>Actinomycetota</taxon>
        <taxon>Actinomycetes</taxon>
        <taxon>Micromonosporales</taxon>
        <taxon>Micromonosporaceae</taxon>
        <taxon>Luedemannella</taxon>
    </lineage>
</organism>
<dbReference type="PANTHER" id="PTHR43441:SF10">
    <property type="entry name" value="ACETYLTRANSFERASE"/>
    <property type="match status" value="1"/>
</dbReference>